<evidence type="ECO:0000313" key="1">
    <source>
        <dbReference type="EMBL" id="KAK8089100.1"/>
    </source>
</evidence>
<organism evidence="1 2">
    <name type="scientific">Apiospora hydei</name>
    <dbReference type="NCBI Taxonomy" id="1337664"/>
    <lineage>
        <taxon>Eukaryota</taxon>
        <taxon>Fungi</taxon>
        <taxon>Dikarya</taxon>
        <taxon>Ascomycota</taxon>
        <taxon>Pezizomycotina</taxon>
        <taxon>Sordariomycetes</taxon>
        <taxon>Xylariomycetidae</taxon>
        <taxon>Amphisphaeriales</taxon>
        <taxon>Apiosporaceae</taxon>
        <taxon>Apiospora</taxon>
    </lineage>
</organism>
<dbReference type="GeneID" id="92041436"/>
<reference evidence="1 2" key="1">
    <citation type="submission" date="2023-01" db="EMBL/GenBank/DDBJ databases">
        <title>Analysis of 21 Apiospora genomes using comparative genomics revels a genus with tremendous synthesis potential of carbohydrate active enzymes and secondary metabolites.</title>
        <authorList>
            <person name="Sorensen T."/>
        </authorList>
    </citation>
    <scope>NUCLEOTIDE SEQUENCE [LARGE SCALE GENOMIC DNA]</scope>
    <source>
        <strain evidence="1 2">CBS 114990</strain>
    </source>
</reference>
<protein>
    <submittedName>
        <fullName evidence="1">Uncharacterized protein</fullName>
    </submittedName>
</protein>
<accession>A0ABR1X146</accession>
<comment type="caution">
    <text evidence="1">The sequence shown here is derived from an EMBL/GenBank/DDBJ whole genome shotgun (WGS) entry which is preliminary data.</text>
</comment>
<dbReference type="RefSeq" id="XP_066671994.1">
    <property type="nucleotide sequence ID" value="XM_066808376.1"/>
</dbReference>
<dbReference type="Proteomes" id="UP001433268">
    <property type="component" value="Unassembled WGS sequence"/>
</dbReference>
<sequence length="235" mass="25365">MVPPPSPLLSIANHKLKPDVAPASLARSTLGVRTDPFLSYSGGGLHRGDVRNVDAVPLFKLPHRSLARLNPQPWSYMVALNNMDGMCSKRKKLCGFCKEQRAGAEDRAVVLVALCGLSLAFCGWDGSTVSPRNIREYTSTGAQHLGSPRLTGGTSALVHVVTSLLPWQAPPVAGLKGLRLDCDVWAPRYTSVVDLSASGKGAADSTVISDLQINMFMLLRQRLAFRIYFGYTSIS</sequence>
<name>A0ABR1X146_9PEZI</name>
<evidence type="ECO:0000313" key="2">
    <source>
        <dbReference type="Proteomes" id="UP001433268"/>
    </source>
</evidence>
<proteinExistence type="predicted"/>
<gene>
    <name evidence="1" type="ORF">PG997_004061</name>
</gene>
<dbReference type="EMBL" id="JAQQWN010000004">
    <property type="protein sequence ID" value="KAK8089100.1"/>
    <property type="molecule type" value="Genomic_DNA"/>
</dbReference>
<keyword evidence="2" id="KW-1185">Reference proteome</keyword>